<sequence>MQGMVSCMSAAENFTDNLVQTSFAVTAILNRVASEHDLSLTQLRVLGILRDREPTMAELASYLGLERSTVSGLIDRAVGRGLVRKTTDAADGRSVRVSLTAEARRLAPAIIAEIGELLSPMTSRLNPGEQQRLTALLGKVLTV</sequence>
<feature type="domain" description="HTH marR-type" evidence="1">
    <location>
        <begin position="11"/>
        <end position="142"/>
    </location>
</feature>
<comment type="caution">
    <text evidence="2">The sequence shown here is derived from an EMBL/GenBank/DDBJ whole genome shotgun (WGS) entry which is preliminary data.</text>
</comment>
<dbReference type="InterPro" id="IPR000835">
    <property type="entry name" value="HTH_MarR-typ"/>
</dbReference>
<proteinExistence type="predicted"/>
<dbReference type="Gene3D" id="1.10.10.10">
    <property type="entry name" value="Winged helix-like DNA-binding domain superfamily/Winged helix DNA-binding domain"/>
    <property type="match status" value="1"/>
</dbReference>
<accession>A0AAJ3NLS7</accession>
<name>A0AAJ3NLS7_9MYCO</name>
<evidence type="ECO:0000313" key="3">
    <source>
        <dbReference type="Proteomes" id="UP000193387"/>
    </source>
</evidence>
<dbReference type="InterPro" id="IPR036390">
    <property type="entry name" value="WH_DNA-bd_sf"/>
</dbReference>
<dbReference type="GO" id="GO:0003700">
    <property type="term" value="F:DNA-binding transcription factor activity"/>
    <property type="evidence" value="ECO:0007669"/>
    <property type="project" value="InterPro"/>
</dbReference>
<keyword evidence="3" id="KW-1185">Reference proteome</keyword>
<dbReference type="InterPro" id="IPR036388">
    <property type="entry name" value="WH-like_DNA-bd_sf"/>
</dbReference>
<dbReference type="InterPro" id="IPR039422">
    <property type="entry name" value="MarR/SlyA-like"/>
</dbReference>
<dbReference type="PANTHER" id="PTHR33164:SF107">
    <property type="entry name" value="TRANSCRIPTIONAL REGULATORY PROTEIN"/>
    <property type="match status" value="1"/>
</dbReference>
<dbReference type="PROSITE" id="PS50995">
    <property type="entry name" value="HTH_MARR_2"/>
    <property type="match status" value="1"/>
</dbReference>
<dbReference type="Proteomes" id="UP000193387">
    <property type="component" value="Unassembled WGS sequence"/>
</dbReference>
<dbReference type="SUPFAM" id="SSF46785">
    <property type="entry name" value="Winged helix' DNA-binding domain"/>
    <property type="match status" value="1"/>
</dbReference>
<dbReference type="Pfam" id="PF12802">
    <property type="entry name" value="MarR_2"/>
    <property type="match status" value="1"/>
</dbReference>
<organism evidence="2 3">
    <name type="scientific">Mycobacterium saskatchewanense</name>
    <dbReference type="NCBI Taxonomy" id="220927"/>
    <lineage>
        <taxon>Bacteria</taxon>
        <taxon>Bacillati</taxon>
        <taxon>Actinomycetota</taxon>
        <taxon>Actinomycetes</taxon>
        <taxon>Mycobacteriales</taxon>
        <taxon>Mycobacteriaceae</taxon>
        <taxon>Mycobacterium</taxon>
        <taxon>Mycobacterium simiae complex</taxon>
    </lineage>
</organism>
<gene>
    <name evidence="2" type="ORF">AWC23_25095</name>
</gene>
<protein>
    <submittedName>
        <fullName evidence="2">MarR family transcriptional regulator</fullName>
    </submittedName>
</protein>
<dbReference type="EMBL" id="LQPR01000081">
    <property type="protein sequence ID" value="ORW64590.1"/>
    <property type="molecule type" value="Genomic_DNA"/>
</dbReference>
<dbReference type="AlphaFoldDB" id="A0AAJ3NLS7"/>
<dbReference type="PRINTS" id="PR00598">
    <property type="entry name" value="HTHMARR"/>
</dbReference>
<dbReference type="SMART" id="SM00347">
    <property type="entry name" value="HTH_MARR"/>
    <property type="match status" value="1"/>
</dbReference>
<reference evidence="2 3" key="1">
    <citation type="submission" date="2016-01" db="EMBL/GenBank/DDBJ databases">
        <title>The new phylogeny of the genus Mycobacterium.</title>
        <authorList>
            <person name="Tarcisio F."/>
            <person name="Conor M."/>
            <person name="Antonella G."/>
            <person name="Elisabetta G."/>
            <person name="Giulia F.S."/>
            <person name="Sara T."/>
            <person name="Anna F."/>
            <person name="Clotilde B."/>
            <person name="Roberto B."/>
            <person name="Veronica D.S."/>
            <person name="Fabio R."/>
            <person name="Monica P."/>
            <person name="Olivier J."/>
            <person name="Enrico T."/>
            <person name="Nicola S."/>
        </authorList>
    </citation>
    <scope>NUCLEOTIDE SEQUENCE [LARGE SCALE GENOMIC DNA]</scope>
    <source>
        <strain evidence="2 3">DSM 44616</strain>
    </source>
</reference>
<dbReference type="PANTHER" id="PTHR33164">
    <property type="entry name" value="TRANSCRIPTIONAL REGULATOR, MARR FAMILY"/>
    <property type="match status" value="1"/>
</dbReference>
<evidence type="ECO:0000259" key="1">
    <source>
        <dbReference type="PROSITE" id="PS50995"/>
    </source>
</evidence>
<evidence type="ECO:0000313" key="2">
    <source>
        <dbReference type="EMBL" id="ORW64590.1"/>
    </source>
</evidence>
<dbReference type="GO" id="GO:0006950">
    <property type="term" value="P:response to stress"/>
    <property type="evidence" value="ECO:0007669"/>
    <property type="project" value="TreeGrafter"/>
</dbReference>